<organism evidence="5 6">
    <name type="scientific">Branchiostoma floridae</name>
    <name type="common">Florida lancelet</name>
    <name type="synonym">Amphioxus</name>
    <dbReference type="NCBI Taxonomy" id="7739"/>
    <lineage>
        <taxon>Eukaryota</taxon>
        <taxon>Metazoa</taxon>
        <taxon>Chordata</taxon>
        <taxon>Cephalochordata</taxon>
        <taxon>Leptocardii</taxon>
        <taxon>Amphioxiformes</taxon>
        <taxon>Branchiostomatidae</taxon>
        <taxon>Branchiostoma</taxon>
    </lineage>
</organism>
<dbReference type="OrthoDB" id="9976881at2759"/>
<dbReference type="Proteomes" id="UP000001554">
    <property type="component" value="Chromosome 3"/>
</dbReference>
<evidence type="ECO:0000313" key="6">
    <source>
        <dbReference type="RefSeq" id="XP_035669666.1"/>
    </source>
</evidence>
<dbReference type="GO" id="GO:0007165">
    <property type="term" value="P:signal transduction"/>
    <property type="evidence" value="ECO:0000318"/>
    <property type="project" value="GO_Central"/>
</dbReference>
<feature type="domain" description="SARAH" evidence="4">
    <location>
        <begin position="285"/>
        <end position="332"/>
    </location>
</feature>
<dbReference type="KEGG" id="bfo:118411486"/>
<dbReference type="PROSITE" id="PS50951">
    <property type="entry name" value="SARAH"/>
    <property type="match status" value="1"/>
</dbReference>
<sequence length="336" mass="38195">MDGDTVSSSFSKVPREELLSRLKTYNLYHSEKGSTVQLRSTQVDSQDGDTLAVEGMLKIYWDVKRPIRLKKDDDSFPEKSPPPRVQPGLDNAGKSFNAPGLSRSAIRSRSYKAAQKSWDPEEMPAATVSLDSGFLFGSSSRPRLTSDSSEPAHARTQPHTKVLGRPKSDLWDIKQNRLRRRYSINGHIYNSRTAVFTPAHGSMTNVRLNSRMRTPQVVELLLSKFRVENDSDDFALYAVHASGEFRRLKDTDTPLIERVLLGPSEDVAKIFIMEKSAEEDIPLEVGQYMKFPIAVLESILTKFTEQEEREIEDIRQRYEAEKKRLRRNMSVKSTAV</sequence>
<dbReference type="InterPro" id="IPR033614">
    <property type="entry name" value="RASSF1-6"/>
</dbReference>
<dbReference type="Pfam" id="PF16517">
    <property type="entry name" value="Nore1-SARAH"/>
    <property type="match status" value="1"/>
</dbReference>
<evidence type="ECO:0000256" key="2">
    <source>
        <dbReference type="SAM" id="MobiDB-lite"/>
    </source>
</evidence>
<dbReference type="SMART" id="SM00314">
    <property type="entry name" value="RA"/>
    <property type="match status" value="1"/>
</dbReference>
<proteinExistence type="predicted"/>
<reference evidence="5" key="1">
    <citation type="journal article" date="2020" name="Nat. Ecol. Evol.">
        <title>Deeply conserved synteny resolves early events in vertebrate evolution.</title>
        <authorList>
            <person name="Simakov O."/>
            <person name="Marletaz F."/>
            <person name="Yue J.X."/>
            <person name="O'Connell B."/>
            <person name="Jenkins J."/>
            <person name="Brandt A."/>
            <person name="Calef R."/>
            <person name="Tung C.H."/>
            <person name="Huang T.K."/>
            <person name="Schmutz J."/>
            <person name="Satoh N."/>
            <person name="Yu J.K."/>
            <person name="Putnam N.H."/>
            <person name="Green R.E."/>
            <person name="Rokhsar D.S."/>
        </authorList>
    </citation>
    <scope>NUCLEOTIDE SEQUENCE [LARGE SCALE GENOMIC DNA]</scope>
    <source>
        <strain evidence="5">S238N-H82</strain>
    </source>
</reference>
<evidence type="ECO:0000259" key="4">
    <source>
        <dbReference type="PROSITE" id="PS50951"/>
    </source>
</evidence>
<evidence type="ECO:0000313" key="5">
    <source>
        <dbReference type="Proteomes" id="UP000001554"/>
    </source>
</evidence>
<evidence type="ECO:0000313" key="7">
    <source>
        <dbReference type="RefSeq" id="XP_035669668.1"/>
    </source>
</evidence>
<feature type="domain" description="Ras-associating" evidence="3">
    <location>
        <begin position="195"/>
        <end position="277"/>
    </location>
</feature>
<evidence type="ECO:0000256" key="1">
    <source>
        <dbReference type="SAM" id="Coils"/>
    </source>
</evidence>
<dbReference type="PANTHER" id="PTHR22738">
    <property type="entry name" value="RASSF"/>
    <property type="match status" value="1"/>
</dbReference>
<dbReference type="SUPFAM" id="SSF54236">
    <property type="entry name" value="Ubiquitin-like"/>
    <property type="match status" value="1"/>
</dbReference>
<feature type="coiled-coil region" evidence="1">
    <location>
        <begin position="304"/>
        <end position="335"/>
    </location>
</feature>
<dbReference type="PROSITE" id="PS50200">
    <property type="entry name" value="RA"/>
    <property type="match status" value="1"/>
</dbReference>
<evidence type="ECO:0000259" key="3">
    <source>
        <dbReference type="PROSITE" id="PS50200"/>
    </source>
</evidence>
<dbReference type="PANTHER" id="PTHR22738:SF15">
    <property type="entry name" value="LD40758P"/>
    <property type="match status" value="1"/>
</dbReference>
<dbReference type="RefSeq" id="XP_035669668.1">
    <property type="nucleotide sequence ID" value="XM_035813775.1"/>
</dbReference>
<dbReference type="CDD" id="cd21886">
    <property type="entry name" value="SARAH_RASSF2-like"/>
    <property type="match status" value="1"/>
</dbReference>
<gene>
    <name evidence="6 7" type="primary">LOC118411486</name>
</gene>
<dbReference type="Gene3D" id="3.10.20.90">
    <property type="entry name" value="Phosphatidylinositol 3-kinase Catalytic Subunit, Chain A, domain 1"/>
    <property type="match status" value="1"/>
</dbReference>
<keyword evidence="5" id="KW-1185">Reference proteome</keyword>
<name>A0A9J7MJX4_BRAFL</name>
<protein>
    <submittedName>
        <fullName evidence="6 7">Ras association domain-containing protein 2-like</fullName>
    </submittedName>
</protein>
<accession>A0A9J7MJX4</accession>
<dbReference type="InterPro" id="IPR000159">
    <property type="entry name" value="RA_dom"/>
</dbReference>
<dbReference type="RefSeq" id="XP_035669666.1">
    <property type="nucleotide sequence ID" value="XM_035813773.1"/>
</dbReference>
<dbReference type="GeneID" id="118411486"/>
<reference evidence="6 7" key="2">
    <citation type="submission" date="2025-04" db="UniProtKB">
        <authorList>
            <consortium name="RefSeq"/>
        </authorList>
    </citation>
    <scope>IDENTIFICATION</scope>
    <source>
        <strain evidence="6 7">S238N-H82</strain>
        <tissue evidence="6 7">Testes</tissue>
    </source>
</reference>
<dbReference type="InterPro" id="IPR011524">
    <property type="entry name" value="SARAH_dom"/>
</dbReference>
<feature type="region of interest" description="Disordered" evidence="2">
    <location>
        <begin position="71"/>
        <end position="101"/>
    </location>
</feature>
<feature type="compositionally biased region" description="Low complexity" evidence="2">
    <location>
        <begin position="140"/>
        <end position="149"/>
    </location>
</feature>
<keyword evidence="1" id="KW-0175">Coiled coil</keyword>
<dbReference type="AlphaFoldDB" id="A0A9J7MJX4"/>
<dbReference type="Pfam" id="PF00788">
    <property type="entry name" value="RA"/>
    <property type="match status" value="1"/>
</dbReference>
<dbReference type="OMA" id="MDGTQDG"/>
<dbReference type="InterPro" id="IPR029071">
    <property type="entry name" value="Ubiquitin-like_domsf"/>
</dbReference>
<dbReference type="CDD" id="cd01784">
    <property type="entry name" value="RA_RASSF2_like"/>
    <property type="match status" value="1"/>
</dbReference>
<feature type="region of interest" description="Disordered" evidence="2">
    <location>
        <begin position="140"/>
        <end position="165"/>
    </location>
</feature>